<dbReference type="PANTHER" id="PTHR33361">
    <property type="entry name" value="GLR0591 PROTEIN"/>
    <property type="match status" value="1"/>
</dbReference>
<dbReference type="KEGG" id="gji:H1R19_11165"/>
<reference evidence="2" key="1">
    <citation type="submission" date="2020-07" db="EMBL/GenBank/DDBJ databases">
        <title>novel species isolated from the respiratory tract of Marmot.</title>
        <authorList>
            <person name="Zhang G."/>
        </authorList>
    </citation>
    <scope>NUCLEOTIDE SEQUENCE [LARGE SCALE GENOMIC DNA]</scope>
    <source>
        <strain evidence="2">686</strain>
    </source>
</reference>
<dbReference type="PANTHER" id="PTHR33361:SF2">
    <property type="entry name" value="DUF885 DOMAIN-CONTAINING PROTEIN"/>
    <property type="match status" value="1"/>
</dbReference>
<name>A0A7D7QK08_9ACTN</name>
<dbReference type="Pfam" id="PF05960">
    <property type="entry name" value="DUF885"/>
    <property type="match status" value="1"/>
</dbReference>
<gene>
    <name evidence="1" type="ORF">H1R19_11165</name>
</gene>
<sequence length="560" mass="60046">MTPSNPAGPGTGRTPTAIDAIAEAHLDRLCALDPLFATEIGHGAHDDRLTDFSAQGCAERAEVAAGTLAALADAPVADPVDRVTVATMSASLRRELALAEAGERIGECNVIASPLQAIRDVFDLMPTDTRERREVFVARLTAIPGALADVVDGLAHRLRHGPAPARRQVEAVARQSESAAAAIAGNTAAIAADPALAGTLGTALDAARTAFGTLANYLRGEVLAGAVDDDAIGRDRYLLHLPAYLGADADPDEAYAWAMTRLEQIVAEQHEIAEGLLPGHGVGETLAWLDRAPQYQIRDRHEFVDWMQATSDAAVAGLGGTHFDIPERLSRLECRLAPSSTGIIYYTQPTADLSRPGRMWWSVPDDQTVFHTWQEKTTVYHEGVPGHHLQLGSAIVDPDLNSWRKLASFTSGHGEGWALYAERLMDELGWLQDPGDRMGMLDSQRLRAARVVVDIGVHCGLPAPGSLGGGTWDADKAWEFLTSSVAMDHSVLRFELDRYLGWPGQAPSYALGQRVWEQTRHAALSAHPEWTLKDFHTRALALGGVSLDVLAAEVAVTGGP</sequence>
<dbReference type="EMBL" id="CP059491">
    <property type="protein sequence ID" value="QMT03584.1"/>
    <property type="molecule type" value="Genomic_DNA"/>
</dbReference>
<dbReference type="Proteomes" id="UP000515663">
    <property type="component" value="Chromosome"/>
</dbReference>
<dbReference type="AlphaFoldDB" id="A0A7D7QK08"/>
<organism evidence="1 2">
    <name type="scientific">Gordonia jinghuaiqii</name>
    <dbReference type="NCBI Taxonomy" id="2758710"/>
    <lineage>
        <taxon>Bacteria</taxon>
        <taxon>Bacillati</taxon>
        <taxon>Actinomycetota</taxon>
        <taxon>Actinomycetes</taxon>
        <taxon>Mycobacteriales</taxon>
        <taxon>Gordoniaceae</taxon>
        <taxon>Gordonia</taxon>
    </lineage>
</organism>
<evidence type="ECO:0000313" key="2">
    <source>
        <dbReference type="Proteomes" id="UP000515663"/>
    </source>
</evidence>
<protein>
    <submittedName>
        <fullName evidence="1">DUF885 domain-containing protein</fullName>
    </submittedName>
</protein>
<keyword evidence="2" id="KW-1185">Reference proteome</keyword>
<proteinExistence type="predicted"/>
<dbReference type="InterPro" id="IPR010281">
    <property type="entry name" value="DUF885"/>
</dbReference>
<evidence type="ECO:0000313" key="1">
    <source>
        <dbReference type="EMBL" id="QMT03584.1"/>
    </source>
</evidence>
<accession>A0A7D7QK08</accession>
<dbReference type="RefSeq" id="WP_188329198.1">
    <property type="nucleotide sequence ID" value="NZ_CP059491.1"/>
</dbReference>